<organism evidence="1 2">
    <name type="scientific">Arachis hypogaea</name>
    <name type="common">Peanut</name>
    <dbReference type="NCBI Taxonomy" id="3818"/>
    <lineage>
        <taxon>Eukaryota</taxon>
        <taxon>Viridiplantae</taxon>
        <taxon>Streptophyta</taxon>
        <taxon>Embryophyta</taxon>
        <taxon>Tracheophyta</taxon>
        <taxon>Spermatophyta</taxon>
        <taxon>Magnoliopsida</taxon>
        <taxon>eudicotyledons</taxon>
        <taxon>Gunneridae</taxon>
        <taxon>Pentapetalae</taxon>
        <taxon>rosids</taxon>
        <taxon>fabids</taxon>
        <taxon>Fabales</taxon>
        <taxon>Fabaceae</taxon>
        <taxon>Papilionoideae</taxon>
        <taxon>50 kb inversion clade</taxon>
        <taxon>dalbergioids sensu lato</taxon>
        <taxon>Dalbergieae</taxon>
        <taxon>Pterocarpus clade</taxon>
        <taxon>Arachis</taxon>
    </lineage>
</organism>
<dbReference type="PANTHER" id="PTHR47718">
    <property type="entry name" value="OS01G0519700 PROTEIN"/>
    <property type="match status" value="1"/>
</dbReference>
<gene>
    <name evidence="1" type="ORF">Ahy_A05g024193</name>
</gene>
<evidence type="ECO:0000313" key="2">
    <source>
        <dbReference type="Proteomes" id="UP000289738"/>
    </source>
</evidence>
<comment type="caution">
    <text evidence="1">The sequence shown here is derived from an EMBL/GenBank/DDBJ whole genome shotgun (WGS) entry which is preliminary data.</text>
</comment>
<name>A0A445D5C3_ARAHY</name>
<dbReference type="AlphaFoldDB" id="A0A445D5C3"/>
<evidence type="ECO:0008006" key="3">
    <source>
        <dbReference type="Google" id="ProtNLM"/>
    </source>
</evidence>
<sequence>MPVLDIKKTKNQHKKRISSTPIFNSSSKPDMEEFVEYAVDGDNFSIGSLGCEQFEKYERKETEKESECLSEKNPCLIESKSFERKEENSFVDSLVNYGDINMDEKEERQIAHFRQDGESMRCLNNTESLAYLCDVPLKIMRKPESERDDARSRAAYEYFAEVISFDMTYNTNKYNMVFGSFVGVNPWSVDTSWMCFDEK</sequence>
<reference evidence="1 2" key="1">
    <citation type="submission" date="2019-01" db="EMBL/GenBank/DDBJ databases">
        <title>Sequencing of cultivated peanut Arachis hypogaea provides insights into genome evolution and oil improvement.</title>
        <authorList>
            <person name="Chen X."/>
        </authorList>
    </citation>
    <scope>NUCLEOTIDE SEQUENCE [LARGE SCALE GENOMIC DNA]</scope>
    <source>
        <strain evidence="2">cv. Fuhuasheng</strain>
        <tissue evidence="1">Leaves</tissue>
    </source>
</reference>
<keyword evidence="2" id="KW-1185">Reference proteome</keyword>
<protein>
    <recommendedName>
        <fullName evidence="3">Protein FAR1-RELATED SEQUENCE</fullName>
    </recommendedName>
</protein>
<dbReference type="PANTHER" id="PTHR47718:SF13">
    <property type="entry name" value="OS09G0290500 PROTEIN"/>
    <property type="match status" value="1"/>
</dbReference>
<evidence type="ECO:0000313" key="1">
    <source>
        <dbReference type="EMBL" id="RYR58423.1"/>
    </source>
</evidence>
<dbReference type="EMBL" id="SDMP01000005">
    <property type="protein sequence ID" value="RYR58423.1"/>
    <property type="molecule type" value="Genomic_DNA"/>
</dbReference>
<accession>A0A445D5C3</accession>
<proteinExistence type="predicted"/>
<dbReference type="Proteomes" id="UP000289738">
    <property type="component" value="Chromosome A05"/>
</dbReference>